<keyword evidence="2 3" id="KW-0238">DNA-binding</keyword>
<reference evidence="6 7" key="1">
    <citation type="submission" date="2022-01" db="EMBL/GenBank/DDBJ databases">
        <authorList>
            <person name="Xiong W."/>
            <person name="Schranz E."/>
        </authorList>
    </citation>
    <scope>NUCLEOTIDE SEQUENCE [LARGE SCALE GENOMIC DNA]</scope>
</reference>
<feature type="compositionally biased region" description="Low complexity" evidence="4">
    <location>
        <begin position="917"/>
        <end position="926"/>
    </location>
</feature>
<protein>
    <recommendedName>
        <fullName evidence="5">Homeobox domain-containing protein</fullName>
    </recommendedName>
</protein>
<dbReference type="InterPro" id="IPR001356">
    <property type="entry name" value="HD"/>
</dbReference>
<feature type="compositionally biased region" description="Polar residues" evidence="4">
    <location>
        <begin position="853"/>
        <end position="862"/>
    </location>
</feature>
<dbReference type="GO" id="GO:0005634">
    <property type="term" value="C:nucleus"/>
    <property type="evidence" value="ECO:0007669"/>
    <property type="project" value="UniProtKB-SubCell"/>
</dbReference>
<evidence type="ECO:0000256" key="3">
    <source>
        <dbReference type="PROSITE-ProRule" id="PRU00108"/>
    </source>
</evidence>
<organism evidence="6 7">
    <name type="scientific">Lactuca virosa</name>
    <dbReference type="NCBI Taxonomy" id="75947"/>
    <lineage>
        <taxon>Eukaryota</taxon>
        <taxon>Viridiplantae</taxon>
        <taxon>Streptophyta</taxon>
        <taxon>Embryophyta</taxon>
        <taxon>Tracheophyta</taxon>
        <taxon>Spermatophyta</taxon>
        <taxon>Magnoliopsida</taxon>
        <taxon>eudicotyledons</taxon>
        <taxon>Gunneridae</taxon>
        <taxon>Pentapetalae</taxon>
        <taxon>asterids</taxon>
        <taxon>campanulids</taxon>
        <taxon>Asterales</taxon>
        <taxon>Asteraceae</taxon>
        <taxon>Cichorioideae</taxon>
        <taxon>Cichorieae</taxon>
        <taxon>Lactucinae</taxon>
        <taxon>Lactuca</taxon>
    </lineage>
</organism>
<sequence>MAISKANHQLALVVPSNTTTSYEGLLESQKELLSKQICELQNIVSRQCKLTGVNPLSQEMAAGALSIKIGKRPRDLLNPKAIKYMQSIFSVKDEISKKEIRAISALFGLTATQVRDFFTSQRSRVRRFIRLSREKATQSSECVQDQDGPLSSNVDTLSHPVPLNSVGPSSVEAPSCSTQDEVLPDTDDSDEYFIANIFSLMRKEETFSGQVKLMEWILQIQSPSVLLWFLTNGGVMILASWLSQAAIEEQTSVLHVILRVLCHLPLHKALPAHMSAILQSVNKLRFYRVSDVSNRAKGLLSRWSKIFARSQAMRKPNANISAVDAQNEILLKQSIGEIMENESFHSRIENPAAIYSLLENSENSRSQSIKLLTSPSDDSNMKLLKGVSSSHGRERRKVQLVEQPGQRAGGRGPQVTRLFPTAQGRPLSADDIQKAKMRAQFMRSKYGESYVGPHPHVKTEVPRVLMSAASSSSSSSKAHVHSKVEEHATSSSSILAPLAAKPKTPHVQIQPKVDEEKKELVKNEVQEVEEPVWKKCKRLPISWVNPPEMKMNKEWSVCYGENSKEVEVQNKRMKREKEVFYNTNLEIPANPKEPWDREMDYDDSLTPEIPIEELPDEDDENMNMVTQESTQTEVTISENNKLSSIGPDLELLAVLLKNPQIVFALTAGQGGSLSNAQMVKLLDAMKANAASGGSIDNLVSGLLVEPHKTKTEEKRVVEVSLPSPTPSTNPVTNGIGWRAGAESGKNQFSSRQSVTVNGDAYPIPGVHFQETSLLTHQQLNANANANTPITHHQRFTDLVPDQRNIPATSNLTQQATSSHQRNIHVHGQGVNTSSNDYSLPAVGGSYAWAGQESPHSSTNYNAYGTREAGPGPGPSWGSNSNSGGYHPRGFDSWSPEDSPVRSREYDEREREAHSRRSYGYNYNNNRPEMLRMQNEHSRFRDRGGGGGGGGGRNEASRWRDRRR</sequence>
<keyword evidence="3" id="KW-0371">Homeobox</keyword>
<feature type="compositionally biased region" description="Low complexity" evidence="4">
    <location>
        <begin position="875"/>
        <end position="884"/>
    </location>
</feature>
<dbReference type="PANTHER" id="PTHR33400">
    <property type="entry name" value="ZINC FINGER CCCH DOMAIN-CONTAINING PROTEIN 6-RELATED"/>
    <property type="match status" value="1"/>
</dbReference>
<proteinExistence type="predicted"/>
<evidence type="ECO:0000256" key="2">
    <source>
        <dbReference type="ARBA" id="ARBA00023125"/>
    </source>
</evidence>
<dbReference type="SUPFAM" id="SSF47676">
    <property type="entry name" value="Conserved domain common to transcription factors TFIIS, elongin A, CRSP70"/>
    <property type="match status" value="1"/>
</dbReference>
<gene>
    <name evidence="6" type="ORF">LVIROSA_LOCUS18427</name>
</gene>
<evidence type="ECO:0000313" key="6">
    <source>
        <dbReference type="EMBL" id="CAH1431724.1"/>
    </source>
</evidence>
<dbReference type="PANTHER" id="PTHR33400:SF6">
    <property type="entry name" value="HOMEOBOX PROTEIN LUMINIDEPENDENS"/>
    <property type="match status" value="1"/>
</dbReference>
<dbReference type="InterPro" id="IPR035441">
    <property type="entry name" value="TFIIS/LEDGF_dom_sf"/>
</dbReference>
<accession>A0AAU9MV50</accession>
<feature type="compositionally biased region" description="Low complexity" evidence="4">
    <location>
        <begin position="468"/>
        <end position="477"/>
    </location>
</feature>
<feature type="compositionally biased region" description="Basic and acidic residues" evidence="4">
    <location>
        <begin position="933"/>
        <end position="943"/>
    </location>
</feature>
<dbReference type="PROSITE" id="PS50071">
    <property type="entry name" value="HOMEOBOX_2"/>
    <property type="match status" value="1"/>
</dbReference>
<keyword evidence="7" id="KW-1185">Reference proteome</keyword>
<dbReference type="Gene3D" id="1.10.10.60">
    <property type="entry name" value="Homeodomain-like"/>
    <property type="match status" value="1"/>
</dbReference>
<dbReference type="AlphaFoldDB" id="A0AAU9MV50"/>
<dbReference type="InterPro" id="IPR009057">
    <property type="entry name" value="Homeodomain-like_sf"/>
</dbReference>
<feature type="compositionally biased region" description="Basic and acidic residues" evidence="4">
    <location>
        <begin position="954"/>
        <end position="963"/>
    </location>
</feature>
<dbReference type="Proteomes" id="UP001157418">
    <property type="component" value="Unassembled WGS sequence"/>
</dbReference>
<feature type="region of interest" description="Disordered" evidence="4">
    <location>
        <begin position="850"/>
        <end position="963"/>
    </location>
</feature>
<comment type="caution">
    <text evidence="6">The sequence shown here is derived from an EMBL/GenBank/DDBJ whole genome shotgun (WGS) entry which is preliminary data.</text>
</comment>
<evidence type="ECO:0000256" key="1">
    <source>
        <dbReference type="ARBA" id="ARBA00004123"/>
    </source>
</evidence>
<feature type="region of interest" description="Disordered" evidence="4">
    <location>
        <begin position="468"/>
        <end position="494"/>
    </location>
</feature>
<keyword evidence="3" id="KW-0539">Nucleus</keyword>
<feature type="domain" description="Homeobox" evidence="5">
    <location>
        <begin position="68"/>
        <end position="128"/>
    </location>
</feature>
<evidence type="ECO:0000259" key="5">
    <source>
        <dbReference type="PROSITE" id="PS50071"/>
    </source>
</evidence>
<evidence type="ECO:0000313" key="7">
    <source>
        <dbReference type="Proteomes" id="UP001157418"/>
    </source>
</evidence>
<dbReference type="SMART" id="SM00389">
    <property type="entry name" value="HOX"/>
    <property type="match status" value="1"/>
</dbReference>
<feature type="compositionally biased region" description="Basic and acidic residues" evidence="4">
    <location>
        <begin position="898"/>
        <end position="914"/>
    </location>
</feature>
<dbReference type="CDD" id="cd00086">
    <property type="entry name" value="homeodomain"/>
    <property type="match status" value="1"/>
</dbReference>
<dbReference type="EMBL" id="CAKMRJ010003334">
    <property type="protein sequence ID" value="CAH1431724.1"/>
    <property type="molecule type" value="Genomic_DNA"/>
</dbReference>
<feature type="region of interest" description="Disordered" evidence="4">
    <location>
        <begin position="387"/>
        <end position="418"/>
    </location>
</feature>
<dbReference type="GO" id="GO:0010228">
    <property type="term" value="P:vegetative to reproductive phase transition of meristem"/>
    <property type="evidence" value="ECO:0007669"/>
    <property type="project" value="TreeGrafter"/>
</dbReference>
<evidence type="ECO:0000256" key="4">
    <source>
        <dbReference type="SAM" id="MobiDB-lite"/>
    </source>
</evidence>
<feature type="compositionally biased region" description="Low complexity" evidence="4">
    <location>
        <begin position="719"/>
        <end position="733"/>
    </location>
</feature>
<dbReference type="GO" id="GO:0003677">
    <property type="term" value="F:DNA binding"/>
    <property type="evidence" value="ECO:0007669"/>
    <property type="project" value="UniProtKB-UniRule"/>
</dbReference>
<dbReference type="SUPFAM" id="SSF46689">
    <property type="entry name" value="Homeodomain-like"/>
    <property type="match status" value="1"/>
</dbReference>
<feature type="region of interest" description="Disordered" evidence="4">
    <location>
        <begin position="713"/>
        <end position="734"/>
    </location>
</feature>
<name>A0AAU9MV50_9ASTR</name>
<comment type="subcellular location">
    <subcellularLocation>
        <location evidence="1 3">Nucleus</location>
    </subcellularLocation>
</comment>
<feature type="DNA-binding region" description="Homeobox" evidence="3">
    <location>
        <begin position="70"/>
        <end position="129"/>
    </location>
</feature>